<dbReference type="OrthoDB" id="5145129at2"/>
<dbReference type="Gene3D" id="2.60.120.10">
    <property type="entry name" value="Jelly Rolls"/>
    <property type="match status" value="1"/>
</dbReference>
<dbReference type="EMBL" id="RSEB01000004">
    <property type="protein sequence ID" value="RRR98363.1"/>
    <property type="molecule type" value="Genomic_DNA"/>
</dbReference>
<dbReference type="Proteomes" id="UP000277256">
    <property type="component" value="Unassembled WGS sequence"/>
</dbReference>
<gene>
    <name evidence="2" type="ORF">EIW28_15805</name>
</gene>
<dbReference type="InterPro" id="IPR014710">
    <property type="entry name" value="RmlC-like_jellyroll"/>
</dbReference>
<feature type="domain" description="Cupin type-2" evidence="1">
    <location>
        <begin position="45"/>
        <end position="99"/>
    </location>
</feature>
<sequence>MLSILLESLVRITRSGDARRTATPAAVMTTLASPTLGGAPFPLWRVEAEPGTAGPLHLIDADQVWTLTAGTVEVECGGEAAVLEAGDTVVVPAGAHRRFTPGPGGFTAVVAGPAGMRASMPASPEEKIDLAWAA</sequence>
<evidence type="ECO:0000313" key="2">
    <source>
        <dbReference type="EMBL" id="RRR98363.1"/>
    </source>
</evidence>
<keyword evidence="3" id="KW-1185">Reference proteome</keyword>
<comment type="caution">
    <text evidence="2">The sequence shown here is derived from an EMBL/GenBank/DDBJ whole genome shotgun (WGS) entry which is preliminary data.</text>
</comment>
<reference evidence="2 3" key="1">
    <citation type="submission" date="2018-12" db="EMBL/GenBank/DDBJ databases">
        <title>Glycomyces sp. YIM 121974 draft genome.</title>
        <authorList>
            <person name="Li Q."/>
        </authorList>
    </citation>
    <scope>NUCLEOTIDE SEQUENCE [LARGE SCALE GENOMIC DNA]</scope>
    <source>
        <strain evidence="2 3">YIM 121974</strain>
    </source>
</reference>
<dbReference type="InterPro" id="IPR013096">
    <property type="entry name" value="Cupin_2"/>
</dbReference>
<evidence type="ECO:0000313" key="3">
    <source>
        <dbReference type="Proteomes" id="UP000277256"/>
    </source>
</evidence>
<dbReference type="SUPFAM" id="SSF51182">
    <property type="entry name" value="RmlC-like cupins"/>
    <property type="match status" value="1"/>
</dbReference>
<dbReference type="InterPro" id="IPR011051">
    <property type="entry name" value="RmlC_Cupin_sf"/>
</dbReference>
<organism evidence="2 3">
    <name type="scientific">Glycomyces terrestris</name>
    <dbReference type="NCBI Taxonomy" id="2493553"/>
    <lineage>
        <taxon>Bacteria</taxon>
        <taxon>Bacillati</taxon>
        <taxon>Actinomycetota</taxon>
        <taxon>Actinomycetes</taxon>
        <taxon>Glycomycetales</taxon>
        <taxon>Glycomycetaceae</taxon>
        <taxon>Glycomyces</taxon>
    </lineage>
</organism>
<accession>A0A426UVS8</accession>
<protein>
    <submittedName>
        <fullName evidence="2">Cupin domain-containing protein</fullName>
    </submittedName>
</protein>
<dbReference type="AlphaFoldDB" id="A0A426UVS8"/>
<proteinExistence type="predicted"/>
<evidence type="ECO:0000259" key="1">
    <source>
        <dbReference type="Pfam" id="PF07883"/>
    </source>
</evidence>
<dbReference type="Pfam" id="PF07883">
    <property type="entry name" value="Cupin_2"/>
    <property type="match status" value="1"/>
</dbReference>
<name>A0A426UVS8_9ACTN</name>